<dbReference type="PANTHER" id="PTHR30419">
    <property type="entry name" value="HTH-TYPE TRANSCRIPTIONAL REGULATOR YBHD"/>
    <property type="match status" value="1"/>
</dbReference>
<dbReference type="OrthoDB" id="464481at2"/>
<keyword evidence="3" id="KW-0238">DNA-binding</keyword>
<proteinExistence type="inferred from homology"/>
<dbReference type="InterPro" id="IPR036390">
    <property type="entry name" value="WH_DNA-bd_sf"/>
</dbReference>
<dbReference type="GO" id="GO:0003700">
    <property type="term" value="F:DNA-binding transcription factor activity"/>
    <property type="evidence" value="ECO:0007669"/>
    <property type="project" value="InterPro"/>
</dbReference>
<keyword evidence="2" id="KW-0805">Transcription regulation</keyword>
<evidence type="ECO:0000259" key="5">
    <source>
        <dbReference type="PROSITE" id="PS50931"/>
    </source>
</evidence>
<evidence type="ECO:0000256" key="1">
    <source>
        <dbReference type="ARBA" id="ARBA00009437"/>
    </source>
</evidence>
<dbReference type="AlphaFoldDB" id="A0A261TBS0"/>
<dbReference type="PANTHER" id="PTHR30419:SF8">
    <property type="entry name" value="NITROGEN ASSIMILATION TRANSCRIPTIONAL ACTIVATOR-RELATED"/>
    <property type="match status" value="1"/>
</dbReference>
<dbReference type="InterPro" id="IPR036388">
    <property type="entry name" value="WH-like_DNA-bd_sf"/>
</dbReference>
<dbReference type="Gene3D" id="1.10.10.10">
    <property type="entry name" value="Winged helix-like DNA-binding domain superfamily/Winged helix DNA-binding domain"/>
    <property type="match status" value="1"/>
</dbReference>
<dbReference type="InterPro" id="IPR050950">
    <property type="entry name" value="HTH-type_LysR_regulators"/>
</dbReference>
<dbReference type="GO" id="GO:0003677">
    <property type="term" value="F:DNA binding"/>
    <property type="evidence" value="ECO:0007669"/>
    <property type="project" value="UniProtKB-KW"/>
</dbReference>
<comment type="similarity">
    <text evidence="1">Belongs to the LysR transcriptional regulatory family.</text>
</comment>
<dbReference type="InterPro" id="IPR005119">
    <property type="entry name" value="LysR_subst-bd"/>
</dbReference>
<dbReference type="Proteomes" id="UP000216913">
    <property type="component" value="Unassembled WGS sequence"/>
</dbReference>
<organism evidence="6 7">
    <name type="scientific">Bordetella genomosp. 5</name>
    <dbReference type="NCBI Taxonomy" id="1395608"/>
    <lineage>
        <taxon>Bacteria</taxon>
        <taxon>Pseudomonadati</taxon>
        <taxon>Pseudomonadota</taxon>
        <taxon>Betaproteobacteria</taxon>
        <taxon>Burkholderiales</taxon>
        <taxon>Alcaligenaceae</taxon>
        <taxon>Bordetella</taxon>
    </lineage>
</organism>
<evidence type="ECO:0000256" key="4">
    <source>
        <dbReference type="ARBA" id="ARBA00023163"/>
    </source>
</evidence>
<dbReference type="SUPFAM" id="SSF46785">
    <property type="entry name" value="Winged helix' DNA-binding domain"/>
    <property type="match status" value="1"/>
</dbReference>
<dbReference type="Pfam" id="PF03466">
    <property type="entry name" value="LysR_substrate"/>
    <property type="match status" value="1"/>
</dbReference>
<dbReference type="FunFam" id="1.10.10.10:FF:000001">
    <property type="entry name" value="LysR family transcriptional regulator"/>
    <property type="match status" value="1"/>
</dbReference>
<protein>
    <recommendedName>
        <fullName evidence="5">HTH lysR-type domain-containing protein</fullName>
    </recommendedName>
</protein>
<dbReference type="InterPro" id="IPR000847">
    <property type="entry name" value="LysR_HTH_N"/>
</dbReference>
<name>A0A261TBS0_9BORD</name>
<feature type="domain" description="HTH lysR-type" evidence="5">
    <location>
        <begin position="1"/>
        <end position="58"/>
    </location>
</feature>
<reference evidence="6 7" key="1">
    <citation type="submission" date="2017-05" db="EMBL/GenBank/DDBJ databases">
        <title>Complete and WGS of Bordetella genogroups.</title>
        <authorList>
            <person name="Spilker T."/>
            <person name="LiPuma J."/>
        </authorList>
    </citation>
    <scope>NUCLEOTIDE SEQUENCE [LARGE SCALE GENOMIC DNA]</scope>
    <source>
        <strain evidence="6 7">AU10456</strain>
    </source>
</reference>
<dbReference type="GO" id="GO:0005829">
    <property type="term" value="C:cytosol"/>
    <property type="evidence" value="ECO:0007669"/>
    <property type="project" value="TreeGrafter"/>
</dbReference>
<dbReference type="PROSITE" id="PS50931">
    <property type="entry name" value="HTH_LYSR"/>
    <property type="match status" value="1"/>
</dbReference>
<accession>A0A261TBS0</accession>
<keyword evidence="7" id="KW-1185">Reference proteome</keyword>
<dbReference type="SUPFAM" id="SSF53850">
    <property type="entry name" value="Periplasmic binding protein-like II"/>
    <property type="match status" value="1"/>
</dbReference>
<dbReference type="Pfam" id="PF00126">
    <property type="entry name" value="HTH_1"/>
    <property type="match status" value="1"/>
</dbReference>
<sequence>MLDTAHRYFLEVVRTGSIKEAAACLHVAASAVSRQIAKLEDASGTPLFERRPHGMVPTQAGELLAGYARRTALEAQRVRHELRSLRHAERSTIRIGANEAAGRNLLPGIMAAWRETHPEVAFQVLVGAPGVLAQRLAEGGIDIAVAFSLKTASGVTVRHEIDSPVRALMAPDHPLARRAFVSLDDLRAYPIALTDAGATVKLLFDAASGGLDGTPFDLAYSSNSSSVIHAVVKAGQAITLSGEITLRAALARGELVAVPLAEAGFALRTLQVQTAAGRVLPEAAERFIGTLIQALQAEADAPPVAQVA</sequence>
<evidence type="ECO:0000256" key="3">
    <source>
        <dbReference type="ARBA" id="ARBA00023125"/>
    </source>
</evidence>
<comment type="caution">
    <text evidence="6">The sequence shown here is derived from an EMBL/GenBank/DDBJ whole genome shotgun (WGS) entry which is preliminary data.</text>
</comment>
<evidence type="ECO:0000313" key="7">
    <source>
        <dbReference type="Proteomes" id="UP000216913"/>
    </source>
</evidence>
<dbReference type="RefSeq" id="WP_094802622.1">
    <property type="nucleotide sequence ID" value="NZ_NEVP01000011.1"/>
</dbReference>
<dbReference type="Gene3D" id="3.40.190.290">
    <property type="match status" value="1"/>
</dbReference>
<gene>
    <name evidence="6" type="ORF">CAL25_18755</name>
</gene>
<keyword evidence="4" id="KW-0804">Transcription</keyword>
<evidence type="ECO:0000256" key="2">
    <source>
        <dbReference type="ARBA" id="ARBA00023015"/>
    </source>
</evidence>
<evidence type="ECO:0000313" key="6">
    <source>
        <dbReference type="EMBL" id="OZI46727.1"/>
    </source>
</evidence>
<dbReference type="EMBL" id="NEVP01000011">
    <property type="protein sequence ID" value="OZI46727.1"/>
    <property type="molecule type" value="Genomic_DNA"/>
</dbReference>